<organism evidence="2">
    <name type="scientific">Oikopleura dioica</name>
    <name type="common">Tunicate</name>
    <dbReference type="NCBI Taxonomy" id="34765"/>
    <lineage>
        <taxon>Eukaryota</taxon>
        <taxon>Metazoa</taxon>
        <taxon>Chordata</taxon>
        <taxon>Tunicata</taxon>
        <taxon>Appendicularia</taxon>
        <taxon>Copelata</taxon>
        <taxon>Oikopleuridae</taxon>
        <taxon>Oikopleura</taxon>
    </lineage>
</organism>
<evidence type="ECO:0000256" key="1">
    <source>
        <dbReference type="SAM" id="MobiDB-lite"/>
    </source>
</evidence>
<dbReference type="Proteomes" id="UP000001307">
    <property type="component" value="Unassembled WGS sequence"/>
</dbReference>
<proteinExistence type="predicted"/>
<reference evidence="2" key="1">
    <citation type="journal article" date="2010" name="Science">
        <title>Plasticity of animal genome architecture unmasked by rapid evolution of a pelagic tunicate.</title>
        <authorList>
            <person name="Denoeud F."/>
            <person name="Henriet S."/>
            <person name="Mungpakdee S."/>
            <person name="Aury J.M."/>
            <person name="Da Silva C."/>
            <person name="Brinkmann H."/>
            <person name="Mikhaleva J."/>
            <person name="Olsen L.C."/>
            <person name="Jubin C."/>
            <person name="Canestro C."/>
            <person name="Bouquet J.M."/>
            <person name="Danks G."/>
            <person name="Poulain J."/>
            <person name="Campsteijn C."/>
            <person name="Adamski M."/>
            <person name="Cross I."/>
            <person name="Yadetie F."/>
            <person name="Muffato M."/>
            <person name="Louis A."/>
            <person name="Butcher S."/>
            <person name="Tsagkogeorga G."/>
            <person name="Konrad A."/>
            <person name="Singh S."/>
            <person name="Jensen M.F."/>
            <person name="Cong E.H."/>
            <person name="Eikeseth-Otteraa H."/>
            <person name="Noel B."/>
            <person name="Anthouard V."/>
            <person name="Porcel B.M."/>
            <person name="Kachouri-Lafond R."/>
            <person name="Nishino A."/>
            <person name="Ugolini M."/>
            <person name="Chourrout P."/>
            <person name="Nishida H."/>
            <person name="Aasland R."/>
            <person name="Huzurbazar S."/>
            <person name="Westhof E."/>
            <person name="Delsuc F."/>
            <person name="Lehrach H."/>
            <person name="Reinhardt R."/>
            <person name="Weissenbach J."/>
            <person name="Roy S.W."/>
            <person name="Artiguenave F."/>
            <person name="Postlethwait J.H."/>
            <person name="Manak J.R."/>
            <person name="Thompson E.M."/>
            <person name="Jaillon O."/>
            <person name="Du Pasquier L."/>
            <person name="Boudinot P."/>
            <person name="Liberles D.A."/>
            <person name="Volff J.N."/>
            <person name="Philippe H."/>
            <person name="Lenhard B."/>
            <person name="Roest Crollius H."/>
            <person name="Wincker P."/>
            <person name="Chourrout D."/>
        </authorList>
    </citation>
    <scope>NUCLEOTIDE SEQUENCE [LARGE SCALE GENOMIC DNA]</scope>
</reference>
<name>E4XJK3_OIKDI</name>
<sequence>MERQTEGYDRSRTHSDALREGRLEVATMMEPAPSYQLAELMQSDLRAERCTDWARRDFLLLEAMTSALQLYPPSPNKTDAMLTDDDKLYRIAQPLKWSPVYASNINMKPMNRPGQFMVFQDQASMEAESSDYLRVGAPLFSIQREDEYNKIMKCHDTIDFGSSLMSRLRVRVGCYGKRYSWPFDKILRVELGILQLLESFNPTSSFFRSDLLAVHSECFKKYKAPDHLGFIPFKGIKDLSIDPPRIARLQDVIYRVSRFDRVFPLKADRDFARMMLGCSHDGLRDQHCLLTVGDFHHIGNQLLVLPRRERRAFVIELYVEGECVGSCLFSGSESKMQLLDEEIPFSEELFGIEIHDNALFSGTASSSLDYLIDYKKTIAHQPALEKELAKIRSNLEQMQRRQEVVTRLTNARSLIPTITRAEFNWACKYFHDRSPLEIIELYKEYPWISRHYASSKGLFDEVISYTTSTYFHMRMRREPGIYGLPRKMGIGQAACGTPLDELRSYYHRMSKAGLKATDNPGDRAWTVDPDSDHQPNFEHLGSGTSGLSPFEPSTVPSDIAMGLDQTLHGTSESPNLEAGSAASDESFDSVLSRETVHSNSACHVENLLADLPSEESIDSPAAEPDSTETQADHGFDYHSASLDLDYIMKLEQEDRLRRGIPEPANYSDDLFSNSFGFMSLGQITKMTRNLNLGYLRRMKEKINQSPEGPLIKHLENIGWPRQKIETILHFGLQKRPGGLGKTAEEQKLLVELSKLDIDIIQYEFPLDDNNGASHVHELPEAAELIFHGDKPQGEKRDHQRLIANMKPAPVEGDYLNLLDSTVVDLADAEVPVPRVRRRRARGYCKIPRNVIPVDHRTLRGTTAFGSLPSTMLTKADGTFSPSVGAYAIYSSPLHGQPDPEFHRKADRLEKYTKVNEDGERVIPKGTLETLLRDYCHPREPLSEERRDAMPTPLRVKAAGAATLKKSARVEVVTDEGKLQVKSKVVLKLTPYLMREPTTALESGGRPWCGAITSSDTHGSNSIEFFSELVGELSYQSRFWSYGNGTLERSLRATSPGRRFFNLAFSPGQLTEHRPSHIRRDHLPLKYGGRFACLLLCGARRRKTLEEGQMLGLTETSYLEKLARHNERPMVRDPRSDGHHMRNQPGYVRESITGEWYLARDESGKELWWEQIVWSGFGWFFRGLNFTAKKRPKKLVLAFGENIALSELHALFGLVSYFSQHNEKIRSLYEDYCEEMGIEPRALAVSTFRFPPALVSPRWATYECYLDGNQGSTWRDDLQTLINLVETGDTSLMPPYSSCFGRSNGKYFALIADAVYRLPGPDEEFIGRVDQNGNIVSLIDDLEESRETHWDYGFAISTERQTPLARGQLRHYSSVEGLEDSML</sequence>
<dbReference type="EMBL" id="FN653061">
    <property type="protein sequence ID" value="CBY10646.1"/>
    <property type="molecule type" value="Genomic_DNA"/>
</dbReference>
<gene>
    <name evidence="2" type="ORF">GSOID_T00012802001</name>
</gene>
<evidence type="ECO:0000313" key="3">
    <source>
        <dbReference type="Proteomes" id="UP000001307"/>
    </source>
</evidence>
<protein>
    <submittedName>
        <fullName evidence="2">Uncharacterized protein</fullName>
    </submittedName>
</protein>
<keyword evidence="3" id="KW-1185">Reference proteome</keyword>
<feature type="region of interest" description="Disordered" evidence="1">
    <location>
        <begin position="517"/>
        <end position="587"/>
    </location>
</feature>
<accession>E4XJK3</accession>
<evidence type="ECO:0000313" key="2">
    <source>
        <dbReference type="EMBL" id="CBY10646.1"/>
    </source>
</evidence>
<dbReference type="InParanoid" id="E4XJK3"/>